<evidence type="ECO:0000313" key="1">
    <source>
        <dbReference type="EMBL" id="TFK63827.1"/>
    </source>
</evidence>
<evidence type="ECO:0000313" key="2">
    <source>
        <dbReference type="Proteomes" id="UP000308600"/>
    </source>
</evidence>
<reference evidence="1 2" key="1">
    <citation type="journal article" date="2019" name="Nat. Ecol. Evol.">
        <title>Megaphylogeny resolves global patterns of mushroom evolution.</title>
        <authorList>
            <person name="Varga T."/>
            <person name="Krizsan K."/>
            <person name="Foldi C."/>
            <person name="Dima B."/>
            <person name="Sanchez-Garcia M."/>
            <person name="Sanchez-Ramirez S."/>
            <person name="Szollosi G.J."/>
            <person name="Szarkandi J.G."/>
            <person name="Papp V."/>
            <person name="Albert L."/>
            <person name="Andreopoulos W."/>
            <person name="Angelini C."/>
            <person name="Antonin V."/>
            <person name="Barry K.W."/>
            <person name="Bougher N.L."/>
            <person name="Buchanan P."/>
            <person name="Buyck B."/>
            <person name="Bense V."/>
            <person name="Catcheside P."/>
            <person name="Chovatia M."/>
            <person name="Cooper J."/>
            <person name="Damon W."/>
            <person name="Desjardin D."/>
            <person name="Finy P."/>
            <person name="Geml J."/>
            <person name="Haridas S."/>
            <person name="Hughes K."/>
            <person name="Justo A."/>
            <person name="Karasinski D."/>
            <person name="Kautmanova I."/>
            <person name="Kiss B."/>
            <person name="Kocsube S."/>
            <person name="Kotiranta H."/>
            <person name="LaButti K.M."/>
            <person name="Lechner B.E."/>
            <person name="Liimatainen K."/>
            <person name="Lipzen A."/>
            <person name="Lukacs Z."/>
            <person name="Mihaltcheva S."/>
            <person name="Morgado L.N."/>
            <person name="Niskanen T."/>
            <person name="Noordeloos M.E."/>
            <person name="Ohm R.A."/>
            <person name="Ortiz-Santana B."/>
            <person name="Ovrebo C."/>
            <person name="Racz N."/>
            <person name="Riley R."/>
            <person name="Savchenko A."/>
            <person name="Shiryaev A."/>
            <person name="Soop K."/>
            <person name="Spirin V."/>
            <person name="Szebenyi C."/>
            <person name="Tomsovsky M."/>
            <person name="Tulloss R.E."/>
            <person name="Uehling J."/>
            <person name="Grigoriev I.V."/>
            <person name="Vagvolgyi C."/>
            <person name="Papp T."/>
            <person name="Martin F.M."/>
            <person name="Miettinen O."/>
            <person name="Hibbett D.S."/>
            <person name="Nagy L.G."/>
        </authorList>
    </citation>
    <scope>NUCLEOTIDE SEQUENCE [LARGE SCALE GENOMIC DNA]</scope>
    <source>
        <strain evidence="1 2">NL-1719</strain>
    </source>
</reference>
<accession>A0ACD3ADL4</accession>
<protein>
    <submittedName>
        <fullName evidence="1">Uncharacterized protein</fullName>
    </submittedName>
</protein>
<dbReference type="Proteomes" id="UP000308600">
    <property type="component" value="Unassembled WGS sequence"/>
</dbReference>
<keyword evidence="2" id="KW-1185">Reference proteome</keyword>
<proteinExistence type="predicted"/>
<gene>
    <name evidence="1" type="ORF">BDN72DRAFT_300252</name>
</gene>
<organism evidence="1 2">
    <name type="scientific">Pluteus cervinus</name>
    <dbReference type="NCBI Taxonomy" id="181527"/>
    <lineage>
        <taxon>Eukaryota</taxon>
        <taxon>Fungi</taxon>
        <taxon>Dikarya</taxon>
        <taxon>Basidiomycota</taxon>
        <taxon>Agaricomycotina</taxon>
        <taxon>Agaricomycetes</taxon>
        <taxon>Agaricomycetidae</taxon>
        <taxon>Agaricales</taxon>
        <taxon>Pluteineae</taxon>
        <taxon>Pluteaceae</taxon>
        <taxon>Pluteus</taxon>
    </lineage>
</organism>
<name>A0ACD3ADL4_9AGAR</name>
<sequence>MVQTVSGNLGSIHNTLVDVWGQLLEDPVMYSNFMQGEWAQLVQNTYDVLAIINNSNAPVALWAIPRQTALHDSLKVHPVHHAIHAIAAPTLTPSQRVVRAVSPNVKLGETILSQANHAARFFAELDALLKSPFLKDIIGYWSLNKTRSHTLYDVVVALRSDYIQTLSSESNAIETLQNLAILQDFHSGNVVSGKLPLKRFVSSTSISIRIVLNSTTTTNDKFRNSAKDFEAVLRVVNANISAVEQRICDLDEKLDEAEEAKKQRAVRAVAAIIALTFSSSTLLTSFGLIGPVAAALDLAIQTGAGAASVGASVTAVLDSLSTSDLVTVIQSLKATRHTLQHSVDRLKKIRPLFSAVVSSVSALNGTVHGMQDVLVGIQSDVDLGRNDVTFTHEDSKVTQVAWTTIRDDTQVWLDVVNKQGIDPQ</sequence>
<dbReference type="EMBL" id="ML208503">
    <property type="protein sequence ID" value="TFK63827.1"/>
    <property type="molecule type" value="Genomic_DNA"/>
</dbReference>